<evidence type="ECO:0008006" key="6">
    <source>
        <dbReference type="Google" id="ProtNLM"/>
    </source>
</evidence>
<evidence type="ECO:0000256" key="2">
    <source>
        <dbReference type="ARBA" id="ARBA00023002"/>
    </source>
</evidence>
<accession>A0AAV1TNF2</accession>
<sequence>MSDVTSRQMTTTTGNWDVSQISSQKGRLAIVTGANSGIGYETALALASKGATVVLACRNAARGQEAETKLRAALAGTSEAGSVEFMKLDVSDLTSVQEFSNEFKSRHNRLDLLINNAGIMGGAFRLSADGYERQFATNHLGHFALTAHLFPLLKQSAPSRVVNVSSVMHRSASTWNEDAIMVTSEDKYREMANYSVTKLSNILFTKELARRIKTAGVKGVTAVACHPGVTATSLATVSAESSRSWFWWLVFKVTDLCPRQSCAMGALPTLLAATGTEVEAGEFFGPKHLRMFGYPVRELPSRLSESKSGATKLWTLSEQLTRVSFDVSK</sequence>
<evidence type="ECO:0000256" key="3">
    <source>
        <dbReference type="RuleBase" id="RU000363"/>
    </source>
</evidence>
<comment type="caution">
    <text evidence="4">The sequence shown here is derived from an EMBL/GenBank/DDBJ whole genome shotgun (WGS) entry which is preliminary data.</text>
</comment>
<evidence type="ECO:0000313" key="4">
    <source>
        <dbReference type="EMBL" id="CAK7923780.1"/>
    </source>
</evidence>
<dbReference type="InterPro" id="IPR036291">
    <property type="entry name" value="NAD(P)-bd_dom_sf"/>
</dbReference>
<gene>
    <name evidence="4" type="ORF">PM001_LOCUS8930</name>
</gene>
<dbReference type="SUPFAM" id="SSF51735">
    <property type="entry name" value="NAD(P)-binding Rossmann-fold domains"/>
    <property type="match status" value="1"/>
</dbReference>
<dbReference type="GO" id="GO:0016491">
    <property type="term" value="F:oxidoreductase activity"/>
    <property type="evidence" value="ECO:0007669"/>
    <property type="project" value="UniProtKB-KW"/>
</dbReference>
<dbReference type="PRINTS" id="PR00080">
    <property type="entry name" value="SDRFAMILY"/>
</dbReference>
<proteinExistence type="inferred from homology"/>
<dbReference type="EMBL" id="CAKLBY020000070">
    <property type="protein sequence ID" value="CAK7923780.1"/>
    <property type="molecule type" value="Genomic_DNA"/>
</dbReference>
<keyword evidence="2" id="KW-0560">Oxidoreductase</keyword>
<protein>
    <recommendedName>
        <fullName evidence="6">WW domain-containing oxidoreductase</fullName>
    </recommendedName>
</protein>
<evidence type="ECO:0000313" key="5">
    <source>
        <dbReference type="Proteomes" id="UP001162060"/>
    </source>
</evidence>
<dbReference type="Gene3D" id="3.40.50.720">
    <property type="entry name" value="NAD(P)-binding Rossmann-like Domain"/>
    <property type="match status" value="1"/>
</dbReference>
<dbReference type="PRINTS" id="PR00081">
    <property type="entry name" value="GDHRDH"/>
</dbReference>
<dbReference type="PANTHER" id="PTHR24320">
    <property type="entry name" value="RETINOL DEHYDROGENASE"/>
    <property type="match status" value="1"/>
</dbReference>
<dbReference type="CDD" id="cd05327">
    <property type="entry name" value="retinol-DH_like_SDR_c_like"/>
    <property type="match status" value="1"/>
</dbReference>
<dbReference type="InterPro" id="IPR002347">
    <property type="entry name" value="SDR_fam"/>
</dbReference>
<dbReference type="NCBIfam" id="NF004846">
    <property type="entry name" value="PRK06197.1"/>
    <property type="match status" value="1"/>
</dbReference>
<dbReference type="AlphaFoldDB" id="A0AAV1TNF2"/>
<evidence type="ECO:0000256" key="1">
    <source>
        <dbReference type="ARBA" id="ARBA00006484"/>
    </source>
</evidence>
<dbReference type="Proteomes" id="UP001162060">
    <property type="component" value="Unassembled WGS sequence"/>
</dbReference>
<name>A0AAV1TNF2_9STRA</name>
<organism evidence="4 5">
    <name type="scientific">Peronospora matthiolae</name>
    <dbReference type="NCBI Taxonomy" id="2874970"/>
    <lineage>
        <taxon>Eukaryota</taxon>
        <taxon>Sar</taxon>
        <taxon>Stramenopiles</taxon>
        <taxon>Oomycota</taxon>
        <taxon>Peronosporomycetes</taxon>
        <taxon>Peronosporales</taxon>
        <taxon>Peronosporaceae</taxon>
        <taxon>Peronospora</taxon>
    </lineage>
</organism>
<dbReference type="PANTHER" id="PTHR24320:SF148">
    <property type="entry name" value="NAD(P)-BINDING ROSSMANN-FOLD SUPERFAMILY PROTEIN"/>
    <property type="match status" value="1"/>
</dbReference>
<comment type="similarity">
    <text evidence="1 3">Belongs to the short-chain dehydrogenases/reductases (SDR) family.</text>
</comment>
<dbReference type="Pfam" id="PF00106">
    <property type="entry name" value="adh_short"/>
    <property type="match status" value="1"/>
</dbReference>
<reference evidence="4" key="1">
    <citation type="submission" date="2024-01" db="EMBL/GenBank/DDBJ databases">
        <authorList>
            <person name="Webb A."/>
        </authorList>
    </citation>
    <scope>NUCLEOTIDE SEQUENCE</scope>
    <source>
        <strain evidence="4">Pm1</strain>
    </source>
</reference>